<evidence type="ECO:0000256" key="6">
    <source>
        <dbReference type="ARBA" id="ARBA00023315"/>
    </source>
</evidence>
<protein>
    <submittedName>
        <fullName evidence="9">1-acylglycerol-3-phosphate O-acyltransferase 3</fullName>
    </submittedName>
</protein>
<evidence type="ECO:0000256" key="7">
    <source>
        <dbReference type="SAM" id="Phobius"/>
    </source>
</evidence>
<evidence type="ECO:0000256" key="3">
    <source>
        <dbReference type="ARBA" id="ARBA00022679"/>
    </source>
</evidence>
<evidence type="ECO:0000256" key="1">
    <source>
        <dbReference type="ARBA" id="ARBA00008655"/>
    </source>
</evidence>
<keyword evidence="3" id="KW-0808">Transferase</keyword>
<keyword evidence="4" id="KW-0443">Lipid metabolism</keyword>
<feature type="domain" description="Phospholipid/glycerol acyltransferase" evidence="8">
    <location>
        <begin position="119"/>
        <end position="241"/>
    </location>
</feature>
<dbReference type="GeneTree" id="ENSGT00950000182836"/>
<dbReference type="STRING" id="1676925.ENSPKIP00000016590"/>
<evidence type="ECO:0000256" key="4">
    <source>
        <dbReference type="ARBA" id="ARBA00023209"/>
    </source>
</evidence>
<accession>A0A3B3RFC0</accession>
<proteinExistence type="inferred from homology"/>
<dbReference type="GO" id="GO:0003841">
    <property type="term" value="F:1-acylglycerol-3-phosphate O-acyltransferase activity"/>
    <property type="evidence" value="ECO:0007669"/>
    <property type="project" value="TreeGrafter"/>
</dbReference>
<dbReference type="AlphaFoldDB" id="A0A3B3RFC0"/>
<keyword evidence="5" id="KW-1208">Phospholipid metabolism</keyword>
<keyword evidence="4" id="KW-0594">Phospholipid biosynthesis</keyword>
<keyword evidence="2" id="KW-0444">Lipid biosynthesis</keyword>
<keyword evidence="7" id="KW-1133">Transmembrane helix</keyword>
<dbReference type="SMART" id="SM00563">
    <property type="entry name" value="PlsC"/>
    <property type="match status" value="1"/>
</dbReference>
<dbReference type="PANTHER" id="PTHR10983">
    <property type="entry name" value="1-ACYLGLYCEROL-3-PHOSPHATE ACYLTRANSFERASE-RELATED"/>
    <property type="match status" value="1"/>
</dbReference>
<sequence>MGLISYLKTQFILQLLISFVFVVSGLIINFIQLCTCVLWPFNRQLYRRINCRLAYSLWSRESALKPCVCHVTCDGDLCSPALHLRRALELVMLLEWWSCTDCTLYTDKATLDKLGKEHVIIILNHNFEIDFLCGWTMCERFGVLGSSKVLAKHELLKVPLIGWTWYFLEIVFCKRKWEEDRNTVFSGLERLRDYPEFMWFLLYCEGTRFTEKKHQISMQVAESKGLPKLKYHLLPRTKGFTTTLQCLKGTVSAVYDVTLNFKDKKNPTLLGIINGEQYKADMSLRRFPVEEIPEDEQECSTWLHTLYQEKDALQEQYIKEGIFPGSSFKPSRRPWTLLNFLFWATLLLSPLINFAYGVAVSGSPLLIIGFVLFIIIASIAVRRLIGVTEVKKTGSSYGNQEAKKEN</sequence>
<name>A0A3B3RFC0_9TELE</name>
<evidence type="ECO:0000256" key="2">
    <source>
        <dbReference type="ARBA" id="ARBA00022516"/>
    </source>
</evidence>
<dbReference type="Proteomes" id="UP000261540">
    <property type="component" value="Unplaced"/>
</dbReference>
<dbReference type="SUPFAM" id="SSF69593">
    <property type="entry name" value="Glycerol-3-phosphate (1)-acyltransferase"/>
    <property type="match status" value="1"/>
</dbReference>
<keyword evidence="7" id="KW-0812">Transmembrane</keyword>
<feature type="transmembrane region" description="Helical" evidence="7">
    <location>
        <begin position="12"/>
        <end position="39"/>
    </location>
</feature>
<dbReference type="Ensembl" id="ENSPKIT00000041085.1">
    <property type="protein sequence ID" value="ENSPKIP00000016590.1"/>
    <property type="gene ID" value="ENSPKIG00000002841.1"/>
</dbReference>
<reference evidence="9" key="1">
    <citation type="submission" date="2025-08" db="UniProtKB">
        <authorList>
            <consortium name="Ensembl"/>
        </authorList>
    </citation>
    <scope>IDENTIFICATION</scope>
</reference>
<keyword evidence="7" id="KW-0472">Membrane</keyword>
<feature type="transmembrane region" description="Helical" evidence="7">
    <location>
        <begin position="365"/>
        <end position="385"/>
    </location>
</feature>
<evidence type="ECO:0000259" key="8">
    <source>
        <dbReference type="SMART" id="SM00563"/>
    </source>
</evidence>
<evidence type="ECO:0000313" key="10">
    <source>
        <dbReference type="Proteomes" id="UP000261540"/>
    </source>
</evidence>
<feature type="transmembrane region" description="Helical" evidence="7">
    <location>
        <begin position="337"/>
        <end position="359"/>
    </location>
</feature>
<dbReference type="InterPro" id="IPR002123">
    <property type="entry name" value="Plipid/glycerol_acylTrfase"/>
</dbReference>
<organism evidence="9 10">
    <name type="scientific">Paramormyrops kingsleyae</name>
    <dbReference type="NCBI Taxonomy" id="1676925"/>
    <lineage>
        <taxon>Eukaryota</taxon>
        <taxon>Metazoa</taxon>
        <taxon>Chordata</taxon>
        <taxon>Craniata</taxon>
        <taxon>Vertebrata</taxon>
        <taxon>Euteleostomi</taxon>
        <taxon>Actinopterygii</taxon>
        <taxon>Neopterygii</taxon>
        <taxon>Teleostei</taxon>
        <taxon>Osteoglossocephala</taxon>
        <taxon>Osteoglossomorpha</taxon>
        <taxon>Osteoglossiformes</taxon>
        <taxon>Mormyridae</taxon>
        <taxon>Paramormyrops</taxon>
    </lineage>
</organism>
<dbReference type="Pfam" id="PF16076">
    <property type="entry name" value="Acyltransf_C"/>
    <property type="match status" value="1"/>
</dbReference>
<reference evidence="9" key="2">
    <citation type="submission" date="2025-09" db="UniProtKB">
        <authorList>
            <consortium name="Ensembl"/>
        </authorList>
    </citation>
    <scope>IDENTIFICATION</scope>
</reference>
<dbReference type="GO" id="GO:0008654">
    <property type="term" value="P:phospholipid biosynthetic process"/>
    <property type="evidence" value="ECO:0007669"/>
    <property type="project" value="UniProtKB-KW"/>
</dbReference>
<dbReference type="CDD" id="cd07990">
    <property type="entry name" value="LPLAT_LCLAT1-like"/>
    <property type="match status" value="1"/>
</dbReference>
<dbReference type="GO" id="GO:0005783">
    <property type="term" value="C:endoplasmic reticulum"/>
    <property type="evidence" value="ECO:0007669"/>
    <property type="project" value="TreeGrafter"/>
</dbReference>
<dbReference type="Pfam" id="PF01553">
    <property type="entry name" value="Acyltransferase"/>
    <property type="match status" value="1"/>
</dbReference>
<evidence type="ECO:0000313" key="9">
    <source>
        <dbReference type="Ensembl" id="ENSPKIP00000016590.1"/>
    </source>
</evidence>
<evidence type="ECO:0000256" key="5">
    <source>
        <dbReference type="ARBA" id="ARBA00023264"/>
    </source>
</evidence>
<dbReference type="InterPro" id="IPR032098">
    <property type="entry name" value="Acyltransf_C"/>
</dbReference>
<comment type="similarity">
    <text evidence="1">Belongs to the 1-acyl-sn-glycerol-3-phosphate acyltransferase family.</text>
</comment>
<dbReference type="PANTHER" id="PTHR10983:SF9">
    <property type="entry name" value="1-ACYL-SN-GLYCEROL-3-PHOSPHATE ACYLTRANSFERASE GAMMA"/>
    <property type="match status" value="1"/>
</dbReference>
<keyword evidence="10" id="KW-1185">Reference proteome</keyword>
<keyword evidence="6" id="KW-0012">Acyltransferase</keyword>